<dbReference type="AlphaFoldDB" id="A0A127PPE8"/>
<evidence type="ECO:0000313" key="3">
    <source>
        <dbReference type="Proteomes" id="UP000071778"/>
    </source>
</evidence>
<keyword evidence="1" id="KW-1133">Transmembrane helix</keyword>
<reference evidence="2 3" key="1">
    <citation type="submission" date="2015-11" db="EMBL/GenBank/DDBJ databases">
        <title>Exploring the genomic traits of fungus-feeding bacterial genus Collimonas.</title>
        <authorList>
            <person name="Song C."/>
            <person name="Schmidt R."/>
            <person name="de Jager V."/>
            <person name="Krzyzanowska D."/>
            <person name="Jongedijk E."/>
            <person name="Cankar K."/>
            <person name="Beekwilder J."/>
            <person name="van Veen A."/>
            <person name="de Boer W."/>
            <person name="van Veen J.A."/>
            <person name="Garbeva P."/>
        </authorList>
    </citation>
    <scope>NUCLEOTIDE SEQUENCE [LARGE SCALE GENOMIC DNA]</scope>
    <source>
        <strain evidence="2 3">Ter282</strain>
    </source>
</reference>
<evidence type="ECO:0000256" key="1">
    <source>
        <dbReference type="SAM" id="Phobius"/>
    </source>
</evidence>
<dbReference type="EMBL" id="CP013235">
    <property type="protein sequence ID" value="AMP09531.1"/>
    <property type="molecule type" value="Genomic_DNA"/>
</dbReference>
<keyword evidence="1" id="KW-0472">Membrane</keyword>
<protein>
    <submittedName>
        <fullName evidence="2">Uncharacterized protein</fullName>
    </submittedName>
</protein>
<sequence>MAILADLVISDTALVSGAAALQEIFLMRVMFFFSNYLLIRDIKT</sequence>
<evidence type="ECO:0000313" key="2">
    <source>
        <dbReference type="EMBL" id="AMP09531.1"/>
    </source>
</evidence>
<keyword evidence="3" id="KW-1185">Reference proteome</keyword>
<organism evidence="2 3">
    <name type="scientific">Collimonas arenae</name>
    <dbReference type="NCBI Taxonomy" id="279058"/>
    <lineage>
        <taxon>Bacteria</taxon>
        <taxon>Pseudomonadati</taxon>
        <taxon>Pseudomonadota</taxon>
        <taxon>Betaproteobacteria</taxon>
        <taxon>Burkholderiales</taxon>
        <taxon>Oxalobacteraceae</taxon>
        <taxon>Collimonas</taxon>
    </lineage>
</organism>
<gene>
    <name evidence="2" type="ORF">CAter282_1752</name>
</gene>
<name>A0A127PPE8_9BURK</name>
<feature type="transmembrane region" description="Helical" evidence="1">
    <location>
        <begin position="20"/>
        <end position="39"/>
    </location>
</feature>
<proteinExistence type="predicted"/>
<dbReference type="Proteomes" id="UP000071778">
    <property type="component" value="Chromosome"/>
</dbReference>
<accession>A0A127PPE8</accession>
<keyword evidence="1" id="KW-0812">Transmembrane</keyword>